<evidence type="ECO:0000313" key="2">
    <source>
        <dbReference type="Proteomes" id="UP000317494"/>
    </source>
</evidence>
<dbReference type="VEuPathDB" id="FungiDB:SeMB42_g05965"/>
<comment type="caution">
    <text evidence="1">The sequence shown here is derived from an EMBL/GenBank/DDBJ whole genome shotgun (WGS) entry which is preliminary data.</text>
</comment>
<gene>
    <name evidence="1" type="ORF">SeMB42_g05965</name>
</gene>
<reference evidence="1 2" key="1">
    <citation type="journal article" date="2019" name="Sci. Rep.">
        <title>Comparative genomics of chytrid fungi reveal insights into the obligate biotrophic and pathogenic lifestyle of Synchytrium endobioticum.</title>
        <authorList>
            <person name="van de Vossenberg B.T.L.H."/>
            <person name="Warris S."/>
            <person name="Nguyen H.D.T."/>
            <person name="van Gent-Pelzer M.P.E."/>
            <person name="Joly D.L."/>
            <person name="van de Geest H.C."/>
            <person name="Bonants P.J.M."/>
            <person name="Smith D.S."/>
            <person name="Levesque C.A."/>
            <person name="van der Lee T.A.J."/>
        </authorList>
    </citation>
    <scope>NUCLEOTIDE SEQUENCE [LARGE SCALE GENOMIC DNA]</scope>
    <source>
        <strain evidence="1 2">MB42</strain>
    </source>
</reference>
<dbReference type="AlphaFoldDB" id="A0A507CN13"/>
<dbReference type="Proteomes" id="UP000317494">
    <property type="component" value="Unassembled WGS sequence"/>
</dbReference>
<name>A0A507CN13_9FUNG</name>
<keyword evidence="2" id="KW-1185">Reference proteome</keyword>
<evidence type="ECO:0000313" key="1">
    <source>
        <dbReference type="EMBL" id="TPX40514.1"/>
    </source>
</evidence>
<protein>
    <submittedName>
        <fullName evidence="1">Uncharacterized protein</fullName>
    </submittedName>
</protein>
<dbReference type="EMBL" id="QEAN01000310">
    <property type="protein sequence ID" value="TPX40514.1"/>
    <property type="molecule type" value="Genomic_DNA"/>
</dbReference>
<sequence>MELVYSVAAEKSNSCGLGAWLMAPHANETWPSSKTIMRSCRATLIALTCRGKQSHLITVTSLAGHSSWDKQLDATQKQQPAGLKRDCTTLAAHTVGIIQSCHSVRIVGHSIGNHPSSQPITSN</sequence>
<organism evidence="1 2">
    <name type="scientific">Synchytrium endobioticum</name>
    <dbReference type="NCBI Taxonomy" id="286115"/>
    <lineage>
        <taxon>Eukaryota</taxon>
        <taxon>Fungi</taxon>
        <taxon>Fungi incertae sedis</taxon>
        <taxon>Chytridiomycota</taxon>
        <taxon>Chytridiomycota incertae sedis</taxon>
        <taxon>Chytridiomycetes</taxon>
        <taxon>Synchytriales</taxon>
        <taxon>Synchytriaceae</taxon>
        <taxon>Synchytrium</taxon>
    </lineage>
</organism>
<proteinExistence type="predicted"/>
<accession>A0A507CN13</accession>